<reference evidence="2" key="1">
    <citation type="journal article" date="2020" name="Nature">
        <title>Giant virus diversity and host interactions through global metagenomics.</title>
        <authorList>
            <person name="Schulz F."/>
            <person name="Roux S."/>
            <person name="Paez-Espino D."/>
            <person name="Jungbluth S."/>
            <person name="Walsh D.A."/>
            <person name="Denef V.J."/>
            <person name="McMahon K.D."/>
            <person name="Konstantinidis K.T."/>
            <person name="Eloe-Fadrosh E.A."/>
            <person name="Kyrpides N.C."/>
            <person name="Woyke T."/>
        </authorList>
    </citation>
    <scope>NUCLEOTIDE SEQUENCE</scope>
    <source>
        <strain evidence="2">GVMAG-M-3300023179-27</strain>
    </source>
</reference>
<proteinExistence type="predicted"/>
<dbReference type="EMBL" id="MN739787">
    <property type="protein sequence ID" value="QHT26380.1"/>
    <property type="molecule type" value="Genomic_DNA"/>
</dbReference>
<name>A0A6C0ED25_9ZZZZ</name>
<evidence type="ECO:0000256" key="1">
    <source>
        <dbReference type="SAM" id="Coils"/>
    </source>
</evidence>
<accession>A0A6C0ED25</accession>
<keyword evidence="1" id="KW-0175">Coiled coil</keyword>
<organism evidence="2">
    <name type="scientific">viral metagenome</name>
    <dbReference type="NCBI Taxonomy" id="1070528"/>
    <lineage>
        <taxon>unclassified sequences</taxon>
        <taxon>metagenomes</taxon>
        <taxon>organismal metagenomes</taxon>
    </lineage>
</organism>
<evidence type="ECO:0000313" key="2">
    <source>
        <dbReference type="EMBL" id="QHT26380.1"/>
    </source>
</evidence>
<sequence length="351" mass="41653">MEDAVIPTFLRDSFDTFIANCNKEYSRLVTQYQSDITHKISNDDYTERYGEIEDCEEVQLFKKEMPERWLIHKIECRADKYPEDARAKGNHRLQQTIIDTVIIDNFGQCYMSQLDINYVRNDPYPTYVEKRTINQTFCFTRTNYVALPNALINLIKNEYKTKYYKTSIPYSHTDYINPTSITDGDFIKLIVEVAKHYSDRFTKYKSLYESDKLKEYQECVEKETEHKKIISKLKDDIEILTAKIESQEKIITEKTEMNNILTQEAGKNVAKIAELQKQINQQVHFIYNYQKHIKELETQHHSWRETTRSLNVKREKELVEKNDKYADTIVKLNNEIKSLKRQLADAISTKN</sequence>
<protein>
    <submittedName>
        <fullName evidence="2">Uncharacterized protein</fullName>
    </submittedName>
</protein>
<feature type="coiled-coil region" evidence="1">
    <location>
        <begin position="315"/>
        <end position="349"/>
    </location>
</feature>
<dbReference type="AlphaFoldDB" id="A0A6C0ED25"/>